<evidence type="ECO:0000256" key="9">
    <source>
        <dbReference type="ARBA" id="ARBA00022840"/>
    </source>
</evidence>
<feature type="domain" description="PAS" evidence="16">
    <location>
        <begin position="125"/>
        <end position="195"/>
    </location>
</feature>
<evidence type="ECO:0000256" key="5">
    <source>
        <dbReference type="ARBA" id="ARBA00022679"/>
    </source>
</evidence>
<feature type="domain" description="PAS" evidence="16">
    <location>
        <begin position="271"/>
        <end position="315"/>
    </location>
</feature>
<dbReference type="Pfam" id="PF13426">
    <property type="entry name" value="PAS_9"/>
    <property type="match status" value="1"/>
</dbReference>
<dbReference type="Pfam" id="PF08447">
    <property type="entry name" value="PAS_3"/>
    <property type="match status" value="2"/>
</dbReference>
<dbReference type="InterPro" id="IPR000014">
    <property type="entry name" value="PAS"/>
</dbReference>
<feature type="coiled-coil region" evidence="13">
    <location>
        <begin position="101"/>
        <end position="132"/>
    </location>
</feature>
<dbReference type="CDD" id="cd00130">
    <property type="entry name" value="PAS"/>
    <property type="match status" value="4"/>
</dbReference>
<keyword evidence="13" id="KW-0175">Coiled coil</keyword>
<feature type="domain" description="PAC" evidence="17">
    <location>
        <begin position="835"/>
        <end position="887"/>
    </location>
</feature>
<dbReference type="Proteomes" id="UP001525961">
    <property type="component" value="Unassembled WGS sequence"/>
</dbReference>
<feature type="domain" description="Histidine kinase" evidence="15">
    <location>
        <begin position="916"/>
        <end position="1130"/>
    </location>
</feature>
<dbReference type="InterPro" id="IPR003661">
    <property type="entry name" value="HisK_dim/P_dom"/>
</dbReference>
<evidence type="ECO:0000256" key="1">
    <source>
        <dbReference type="ARBA" id="ARBA00000085"/>
    </source>
</evidence>
<evidence type="ECO:0000256" key="6">
    <source>
        <dbReference type="ARBA" id="ARBA00022692"/>
    </source>
</evidence>
<dbReference type="Gene3D" id="1.10.287.130">
    <property type="match status" value="1"/>
</dbReference>
<dbReference type="Pfam" id="PF02518">
    <property type="entry name" value="HATPase_c"/>
    <property type="match status" value="1"/>
</dbReference>
<dbReference type="SMART" id="SM00091">
    <property type="entry name" value="PAS"/>
    <property type="match status" value="5"/>
</dbReference>
<keyword evidence="7" id="KW-0547">Nucleotide-binding</keyword>
<dbReference type="Gene3D" id="2.10.70.100">
    <property type="match status" value="1"/>
</dbReference>
<evidence type="ECO:0000256" key="2">
    <source>
        <dbReference type="ARBA" id="ARBA00004141"/>
    </source>
</evidence>
<dbReference type="InterPro" id="IPR036097">
    <property type="entry name" value="HisK_dim/P_sf"/>
</dbReference>
<evidence type="ECO:0000256" key="3">
    <source>
        <dbReference type="ARBA" id="ARBA00012438"/>
    </source>
</evidence>
<feature type="domain" description="PAS" evidence="16">
    <location>
        <begin position="371"/>
        <end position="441"/>
    </location>
</feature>
<dbReference type="SMART" id="SM00388">
    <property type="entry name" value="HisKA"/>
    <property type="match status" value="1"/>
</dbReference>
<keyword evidence="8" id="KW-0418">Kinase</keyword>
<dbReference type="InterPro" id="IPR038318">
    <property type="entry name" value="KdpD_sf"/>
</dbReference>
<feature type="domain" description="PAC" evidence="17">
    <location>
        <begin position="442"/>
        <end position="494"/>
    </location>
</feature>
<dbReference type="PROSITE" id="PS50109">
    <property type="entry name" value="HIS_KIN"/>
    <property type="match status" value="1"/>
</dbReference>
<keyword evidence="9" id="KW-0067">ATP-binding</keyword>
<dbReference type="Gene3D" id="1.20.120.620">
    <property type="entry name" value="Backbone structure of the membrane domain of e. Coli histidine kinase receptor kdpd"/>
    <property type="match status" value="1"/>
</dbReference>
<evidence type="ECO:0000259" key="15">
    <source>
        <dbReference type="PROSITE" id="PS50109"/>
    </source>
</evidence>
<dbReference type="CDD" id="cd00082">
    <property type="entry name" value="HisKA"/>
    <property type="match status" value="1"/>
</dbReference>
<dbReference type="InterPro" id="IPR025201">
    <property type="entry name" value="KdpD_TM"/>
</dbReference>
<dbReference type="NCBIfam" id="TIGR00229">
    <property type="entry name" value="sensory_box"/>
    <property type="match status" value="5"/>
</dbReference>
<comment type="subcellular location">
    <subcellularLocation>
        <location evidence="2">Membrane</location>
        <topology evidence="2">Multi-pass membrane protein</topology>
    </subcellularLocation>
</comment>
<feature type="domain" description="PAS" evidence="16">
    <location>
        <begin position="762"/>
        <end position="819"/>
    </location>
</feature>
<dbReference type="Gene3D" id="3.30.450.20">
    <property type="entry name" value="PAS domain"/>
    <property type="match status" value="6"/>
</dbReference>
<dbReference type="PROSITE" id="PS50113">
    <property type="entry name" value="PAC"/>
    <property type="match status" value="5"/>
</dbReference>
<keyword evidence="5" id="KW-0808">Transferase</keyword>
<evidence type="ECO:0000256" key="7">
    <source>
        <dbReference type="ARBA" id="ARBA00022741"/>
    </source>
</evidence>
<feature type="domain" description="PAC" evidence="17">
    <location>
        <begin position="584"/>
        <end position="636"/>
    </location>
</feature>
<dbReference type="InterPro" id="IPR013656">
    <property type="entry name" value="PAS_4"/>
</dbReference>
<dbReference type="PRINTS" id="PR00344">
    <property type="entry name" value="BCTRLSENSOR"/>
</dbReference>
<dbReference type="InterPro" id="IPR001610">
    <property type="entry name" value="PAC"/>
</dbReference>
<dbReference type="InterPro" id="IPR035965">
    <property type="entry name" value="PAS-like_dom_sf"/>
</dbReference>
<keyword evidence="10 14" id="KW-1133">Transmembrane helix</keyword>
<dbReference type="InterPro" id="IPR036890">
    <property type="entry name" value="HATPase_C_sf"/>
</dbReference>
<feature type="transmembrane region" description="Helical" evidence="14">
    <location>
        <begin position="51"/>
        <end position="75"/>
    </location>
</feature>
<dbReference type="SUPFAM" id="SSF55874">
    <property type="entry name" value="ATPase domain of HSP90 chaperone/DNA topoisomerase II/histidine kinase"/>
    <property type="match status" value="1"/>
</dbReference>
<evidence type="ECO:0000256" key="10">
    <source>
        <dbReference type="ARBA" id="ARBA00022989"/>
    </source>
</evidence>
<feature type="domain" description="PAC" evidence="17">
    <location>
        <begin position="318"/>
        <end position="370"/>
    </location>
</feature>
<feature type="transmembrane region" description="Helical" evidence="14">
    <location>
        <begin position="12"/>
        <end position="45"/>
    </location>
</feature>
<keyword evidence="19" id="KW-1185">Reference proteome</keyword>
<dbReference type="SUPFAM" id="SSF47384">
    <property type="entry name" value="Homodimeric domain of signal transducing histidine kinase"/>
    <property type="match status" value="1"/>
</dbReference>
<keyword evidence="11" id="KW-0902">Two-component regulatory system</keyword>
<protein>
    <recommendedName>
        <fullName evidence="3">histidine kinase</fullName>
        <ecNumber evidence="3">2.7.13.3</ecNumber>
    </recommendedName>
</protein>
<dbReference type="EC" id="2.7.13.3" evidence="3"/>
<dbReference type="InterPro" id="IPR013767">
    <property type="entry name" value="PAS_fold"/>
</dbReference>
<dbReference type="SMART" id="SM00387">
    <property type="entry name" value="HATPase_c"/>
    <property type="match status" value="1"/>
</dbReference>
<dbReference type="Pfam" id="PF13493">
    <property type="entry name" value="DUF4118"/>
    <property type="match status" value="1"/>
</dbReference>
<accession>A0ABT2N832</accession>
<evidence type="ECO:0000256" key="4">
    <source>
        <dbReference type="ARBA" id="ARBA00022553"/>
    </source>
</evidence>
<dbReference type="InterPro" id="IPR000700">
    <property type="entry name" value="PAS-assoc_C"/>
</dbReference>
<proteinExistence type="predicted"/>
<reference evidence="18 19" key="1">
    <citation type="journal article" date="2022" name="Front. Microbiol.">
        <title>High genomic differentiation and limited gene flow indicate recent cryptic speciation within the genus Laspinema (cyanobacteria).</title>
        <authorList>
            <person name="Stanojkovic A."/>
            <person name="Skoupy S."/>
            <person name="Skaloud P."/>
            <person name="Dvorak P."/>
        </authorList>
    </citation>
    <scope>NUCLEOTIDE SEQUENCE [LARGE SCALE GENOMIC DNA]</scope>
    <source>
        <strain evidence="18 19">D3b</strain>
    </source>
</reference>
<evidence type="ECO:0000256" key="8">
    <source>
        <dbReference type="ARBA" id="ARBA00022777"/>
    </source>
</evidence>
<evidence type="ECO:0000259" key="16">
    <source>
        <dbReference type="PROSITE" id="PS50112"/>
    </source>
</evidence>
<dbReference type="Pfam" id="PF00512">
    <property type="entry name" value="HisKA"/>
    <property type="match status" value="1"/>
</dbReference>
<dbReference type="InterPro" id="IPR013655">
    <property type="entry name" value="PAS_fold_3"/>
</dbReference>
<evidence type="ECO:0000313" key="19">
    <source>
        <dbReference type="Proteomes" id="UP001525961"/>
    </source>
</evidence>
<keyword evidence="12 14" id="KW-0472">Membrane</keyword>
<dbReference type="EMBL" id="JAMXFA010000017">
    <property type="protein sequence ID" value="MCT7978844.1"/>
    <property type="molecule type" value="Genomic_DNA"/>
</dbReference>
<feature type="domain" description="PAC" evidence="17">
    <location>
        <begin position="197"/>
        <end position="249"/>
    </location>
</feature>
<comment type="caution">
    <text evidence="18">The sequence shown here is derived from an EMBL/GenBank/DDBJ whole genome shotgun (WGS) entry which is preliminary data.</text>
</comment>
<dbReference type="Pfam" id="PF00989">
    <property type="entry name" value="PAS"/>
    <property type="match status" value="1"/>
</dbReference>
<evidence type="ECO:0000256" key="12">
    <source>
        <dbReference type="ARBA" id="ARBA00023136"/>
    </source>
</evidence>
<dbReference type="Gene3D" id="3.30.565.10">
    <property type="entry name" value="Histidine kinase-like ATPase, C-terminal domain"/>
    <property type="match status" value="1"/>
</dbReference>
<name>A0ABT2N832_9CYAN</name>
<dbReference type="SMART" id="SM00086">
    <property type="entry name" value="PAC"/>
    <property type="match status" value="4"/>
</dbReference>
<dbReference type="SUPFAM" id="SSF55785">
    <property type="entry name" value="PYP-like sensor domain (PAS domain)"/>
    <property type="match status" value="6"/>
</dbReference>
<dbReference type="InterPro" id="IPR004358">
    <property type="entry name" value="Sig_transdc_His_kin-like_C"/>
</dbReference>
<evidence type="ECO:0000256" key="11">
    <source>
        <dbReference type="ARBA" id="ARBA00023012"/>
    </source>
</evidence>
<dbReference type="PROSITE" id="PS50112">
    <property type="entry name" value="PAS"/>
    <property type="match status" value="4"/>
</dbReference>
<dbReference type="InterPro" id="IPR003594">
    <property type="entry name" value="HATPase_dom"/>
</dbReference>
<dbReference type="InterPro" id="IPR052162">
    <property type="entry name" value="Sensor_kinase/Photoreceptor"/>
</dbReference>
<keyword evidence="6 14" id="KW-0812">Transmembrane</keyword>
<keyword evidence="4" id="KW-0597">Phosphoprotein</keyword>
<organism evidence="18 19">
    <name type="scientific">Laspinema olomoucense D3b</name>
    <dbReference type="NCBI Taxonomy" id="2953688"/>
    <lineage>
        <taxon>Bacteria</taxon>
        <taxon>Bacillati</taxon>
        <taxon>Cyanobacteriota</taxon>
        <taxon>Cyanophyceae</taxon>
        <taxon>Oscillatoriophycideae</taxon>
        <taxon>Oscillatoriales</taxon>
        <taxon>Laspinemataceae</taxon>
        <taxon>Laspinema</taxon>
        <taxon>Laspinema olomoucense</taxon>
    </lineage>
</organism>
<evidence type="ECO:0000256" key="14">
    <source>
        <dbReference type="SAM" id="Phobius"/>
    </source>
</evidence>
<sequence length="1147" mass="131475">MVRPIRRSPIFFYSVAVLTVIIALLLTLVFKPLLASTLFVFFFVAVTGMTWYGGIGPGLVTMALSVLALDYFVLLPLQSLTLFSGSNLLRMGLFVLVTLAIAQLNTKLHQTKRQLEISLNQLQQSEERYRRIVETASEGIWILDEAGRTRYVNQRMAQMLGCSPEAMLDRSFFDWFDQGDRPEGYKTLTQPYPGYAEQWDGRFRRSDQSLLWAIVSMNSIFDDQGQFQGTHLMLTDVTDRQQTQERLQLSLEAGRMGFWDWNLLTNELVRSDNLEEIYGVSPTQVKETLEGSLNLVHPEDRERVKAAIAQAVAETTPYSLEFRIQPSPDQIRWILGKGRVFKDAQGRALRITGIAMDISDRKQTEESLKQTQQRFETFMNYSPVAAYFKDEAGRYIYVNPILERLWDRPEEEWLGQTDADLFPQAIAQELQAHDRAVLETDQALEFVETTEQRDGIHYWISWKFPMREPSGRRLVAGISLDITDRKRTQEERDLLLADLESQQQLLSAVLQQMPAGAIVAEAPSGQLVLMNQQVREILGISVTPLNTIPDYLHTSYQIFHPDGKPYNPAALPLARSISTGEMVVEEEMEITRTDGTRVTVLANSGPIRNAEGKIVAAVVTFYDITAQKYAQAEINGYADIVKNIQVGLTVWQLTPGEELPSFELISANPAASQVAGRDLNRAVGMRIETLFPHLVKTSRLFELREVLNSSSARDFPEVIYRDDAGGERYCSLKAFPLSSRCLGIAYEDITDRKQAQFALRESEQRFRTMADAAPVYIWLSGIDQQYYYFNQPWLEFTGRTLEQEIGKGWLQGVHPEDRQFCIDTYCQAFELHQSFEIEYRLRRYDGKYRWMLDRAVPRFSPDGRFEGYVGSSIDISDRKIYESEIKRLNATLERRVSDRTAQLEAANQELESFAYSVSHDLRAPLRHISGFVNLLRKRIEPSLDENSQRYLNIIVQSTHQAEELIDNLLAFSRMARSQMRFIKIDTNQLVKEVWQSLEMQRGDRKIIWEVAFLPPVKGEPTMLRLVFQNLLDNAIKYSQRRQRAEITVGFNESDLEFIFFVRDNGIGFDMRYAHKLFGVFQRLHSNPDYAGTGIGLANVRRIIHRHGGRTWAEGEVDFGATFYFSLPKEPEQEQLESPFNPLGSTSS</sequence>
<dbReference type="Pfam" id="PF08448">
    <property type="entry name" value="PAS_4"/>
    <property type="match status" value="2"/>
</dbReference>
<evidence type="ECO:0000259" key="17">
    <source>
        <dbReference type="PROSITE" id="PS50113"/>
    </source>
</evidence>
<evidence type="ECO:0000256" key="13">
    <source>
        <dbReference type="SAM" id="Coils"/>
    </source>
</evidence>
<dbReference type="PANTHER" id="PTHR43304:SF1">
    <property type="entry name" value="PAC DOMAIN-CONTAINING PROTEIN"/>
    <property type="match status" value="1"/>
</dbReference>
<dbReference type="RefSeq" id="WP_261235820.1">
    <property type="nucleotide sequence ID" value="NZ_JAMXFA010000017.1"/>
</dbReference>
<dbReference type="PANTHER" id="PTHR43304">
    <property type="entry name" value="PHYTOCHROME-LIKE PROTEIN CPH1"/>
    <property type="match status" value="1"/>
</dbReference>
<comment type="catalytic activity">
    <reaction evidence="1">
        <text>ATP + protein L-histidine = ADP + protein N-phospho-L-histidine.</text>
        <dbReference type="EC" id="2.7.13.3"/>
    </reaction>
</comment>
<gene>
    <name evidence="18" type="ORF">NG792_14115</name>
</gene>
<evidence type="ECO:0000313" key="18">
    <source>
        <dbReference type="EMBL" id="MCT7978844.1"/>
    </source>
</evidence>
<dbReference type="InterPro" id="IPR005467">
    <property type="entry name" value="His_kinase_dom"/>
</dbReference>